<comment type="caution">
    <text evidence="1">The sequence shown here is derived from an EMBL/GenBank/DDBJ whole genome shotgun (WGS) entry which is preliminary data.</text>
</comment>
<sequence length="147" mass="16860">MTNSDCLILLQLITNSNYSFQIGSLIQSTSQPPSLLACPVKDWLEDGLHSHGARSSRLRGDHSGRTYLALRVDAYILSSWIRLLSNLLVQIRRFDYRNDPVRVQSQRTKGKSAQYIVQTTLIINGTIKFLRLLQSIQQRVLYQLHFT</sequence>
<gene>
    <name evidence="1" type="ORF">FGO68_gene4401</name>
</gene>
<dbReference type="Proteomes" id="UP000785679">
    <property type="component" value="Unassembled WGS sequence"/>
</dbReference>
<keyword evidence="2" id="KW-1185">Reference proteome</keyword>
<accession>A0A8J8T6K0</accession>
<dbReference type="AlphaFoldDB" id="A0A8J8T6K0"/>
<evidence type="ECO:0000313" key="1">
    <source>
        <dbReference type="EMBL" id="TNV83540.1"/>
    </source>
</evidence>
<reference evidence="1" key="1">
    <citation type="submission" date="2019-06" db="EMBL/GenBank/DDBJ databases">
        <authorList>
            <person name="Zheng W."/>
        </authorList>
    </citation>
    <scope>NUCLEOTIDE SEQUENCE</scope>
    <source>
        <strain evidence="1">QDHG01</strain>
    </source>
</reference>
<organism evidence="1 2">
    <name type="scientific">Halteria grandinella</name>
    <dbReference type="NCBI Taxonomy" id="5974"/>
    <lineage>
        <taxon>Eukaryota</taxon>
        <taxon>Sar</taxon>
        <taxon>Alveolata</taxon>
        <taxon>Ciliophora</taxon>
        <taxon>Intramacronucleata</taxon>
        <taxon>Spirotrichea</taxon>
        <taxon>Stichotrichia</taxon>
        <taxon>Sporadotrichida</taxon>
        <taxon>Halteriidae</taxon>
        <taxon>Halteria</taxon>
    </lineage>
</organism>
<proteinExistence type="predicted"/>
<dbReference type="EMBL" id="RRYP01003733">
    <property type="protein sequence ID" value="TNV83540.1"/>
    <property type="molecule type" value="Genomic_DNA"/>
</dbReference>
<protein>
    <submittedName>
        <fullName evidence="1">Uncharacterized protein</fullName>
    </submittedName>
</protein>
<name>A0A8J8T6K0_HALGN</name>
<evidence type="ECO:0000313" key="2">
    <source>
        <dbReference type="Proteomes" id="UP000785679"/>
    </source>
</evidence>